<name>A0A1V8NT36_CITBR</name>
<dbReference type="EMBL" id="NAEW01000020">
    <property type="protein sequence ID" value="OQM39588.1"/>
    <property type="molecule type" value="Genomic_DNA"/>
</dbReference>
<sequence length="116" mass="13264">MAENTMYDAPANLLKVIGNIDTGTAGQWCVNSNQKAPAEEGHIIALQVNAEIDRIVSERQFVWICDYDYKTELRRLVSIKAFPLRADRQVFYGPDFLGWIRQTALSLWEKGYVPKD</sequence>
<evidence type="ECO:0000313" key="2">
    <source>
        <dbReference type="Proteomes" id="UP000192573"/>
    </source>
</evidence>
<accession>A0A1V8NT36</accession>
<dbReference type="Proteomes" id="UP000192573">
    <property type="component" value="Unassembled WGS sequence"/>
</dbReference>
<proteinExistence type="predicted"/>
<protein>
    <submittedName>
        <fullName evidence="1">Uncharacterized protein</fullName>
    </submittedName>
</protein>
<organism evidence="1 2">
    <name type="scientific">Citrobacter braakii</name>
    <dbReference type="NCBI Taxonomy" id="57706"/>
    <lineage>
        <taxon>Bacteria</taxon>
        <taxon>Pseudomonadati</taxon>
        <taxon>Pseudomonadota</taxon>
        <taxon>Gammaproteobacteria</taxon>
        <taxon>Enterobacterales</taxon>
        <taxon>Enterobacteriaceae</taxon>
        <taxon>Citrobacter</taxon>
        <taxon>Citrobacter freundii complex</taxon>
    </lineage>
</organism>
<dbReference type="AlphaFoldDB" id="A0A1V8NT36"/>
<gene>
    <name evidence="1" type="ORF">BZK42_24150</name>
</gene>
<reference evidence="1 2" key="1">
    <citation type="submission" date="2017-03" db="EMBL/GenBank/DDBJ databases">
        <authorList>
            <person name="Afonso C.L."/>
            <person name="Miller P.J."/>
            <person name="Scott M.A."/>
            <person name="Spackman E."/>
            <person name="Goraichik I."/>
            <person name="Dimitrov K.M."/>
            <person name="Suarez D.L."/>
            <person name="Swayne D.E."/>
        </authorList>
    </citation>
    <scope>NUCLEOTIDE SEQUENCE [LARGE SCALE GENOMIC DNA]</scope>
    <source>
        <strain evidence="1 2">ATCC 51113</strain>
    </source>
</reference>
<evidence type="ECO:0000313" key="1">
    <source>
        <dbReference type="EMBL" id="OQM39588.1"/>
    </source>
</evidence>
<comment type="caution">
    <text evidence="1">The sequence shown here is derived from an EMBL/GenBank/DDBJ whole genome shotgun (WGS) entry which is preliminary data.</text>
</comment>
<dbReference type="RefSeq" id="WP_080860609.1">
    <property type="nucleotide sequence ID" value="NZ_NAEW01000020.1"/>
</dbReference>